<evidence type="ECO:0000256" key="1">
    <source>
        <dbReference type="ARBA" id="ARBA00000966"/>
    </source>
</evidence>
<dbReference type="Pfam" id="PF00759">
    <property type="entry name" value="Glyco_hydro_9"/>
    <property type="match status" value="1"/>
</dbReference>
<dbReference type="GO" id="GO:0030245">
    <property type="term" value="P:cellulose catabolic process"/>
    <property type="evidence" value="ECO:0007669"/>
    <property type="project" value="UniProtKB-KW"/>
</dbReference>
<evidence type="ECO:0000256" key="2">
    <source>
        <dbReference type="ARBA" id="ARBA00007072"/>
    </source>
</evidence>
<keyword evidence="6" id="KW-0119">Carbohydrate metabolism</keyword>
<dbReference type="PANTHER" id="PTHR22298">
    <property type="entry name" value="ENDO-1,4-BETA-GLUCANASE"/>
    <property type="match status" value="1"/>
</dbReference>
<dbReference type="GO" id="GO:0008810">
    <property type="term" value="F:cellulase activity"/>
    <property type="evidence" value="ECO:0007669"/>
    <property type="project" value="UniProtKB-EC"/>
</dbReference>
<evidence type="ECO:0000259" key="9">
    <source>
        <dbReference type="Pfam" id="PF00759"/>
    </source>
</evidence>
<comment type="catalytic activity">
    <reaction evidence="1">
        <text>Endohydrolysis of (1-&gt;4)-beta-D-glucosidic linkages in cellulose, lichenin and cereal beta-D-glucans.</text>
        <dbReference type="EC" id="3.2.1.4"/>
    </reaction>
</comment>
<dbReference type="Gene3D" id="1.50.10.10">
    <property type="match status" value="1"/>
</dbReference>
<dbReference type="Proteomes" id="UP000807159">
    <property type="component" value="Chromosome 14"/>
</dbReference>
<dbReference type="InterPro" id="IPR008928">
    <property type="entry name" value="6-hairpin_glycosidase_sf"/>
</dbReference>
<name>A0A8T2XAW5_POPDE</name>
<protein>
    <recommendedName>
        <fullName evidence="3">cellulase</fullName>
        <ecNumber evidence="3">3.2.1.4</ecNumber>
    </recommendedName>
</protein>
<keyword evidence="7" id="KW-0326">Glycosidase</keyword>
<proteinExistence type="inferred from homology"/>
<keyword evidence="5" id="KW-0136">Cellulose degradation</keyword>
<dbReference type="EC" id="3.2.1.4" evidence="3"/>
<gene>
    <name evidence="10" type="ORF">H0E87_024960</name>
</gene>
<evidence type="ECO:0000256" key="4">
    <source>
        <dbReference type="ARBA" id="ARBA00022801"/>
    </source>
</evidence>
<evidence type="ECO:0000256" key="3">
    <source>
        <dbReference type="ARBA" id="ARBA00012601"/>
    </source>
</evidence>
<evidence type="ECO:0000256" key="6">
    <source>
        <dbReference type="ARBA" id="ARBA00023277"/>
    </source>
</evidence>
<accession>A0A8T2XAW5</accession>
<organism evidence="10 11">
    <name type="scientific">Populus deltoides</name>
    <name type="common">Eastern poplar</name>
    <name type="synonym">Eastern cottonwood</name>
    <dbReference type="NCBI Taxonomy" id="3696"/>
    <lineage>
        <taxon>Eukaryota</taxon>
        <taxon>Viridiplantae</taxon>
        <taxon>Streptophyta</taxon>
        <taxon>Embryophyta</taxon>
        <taxon>Tracheophyta</taxon>
        <taxon>Spermatophyta</taxon>
        <taxon>Magnoliopsida</taxon>
        <taxon>eudicotyledons</taxon>
        <taxon>Gunneridae</taxon>
        <taxon>Pentapetalae</taxon>
        <taxon>rosids</taxon>
        <taxon>fabids</taxon>
        <taxon>Malpighiales</taxon>
        <taxon>Salicaceae</taxon>
        <taxon>Saliceae</taxon>
        <taxon>Populus</taxon>
    </lineage>
</organism>
<evidence type="ECO:0000256" key="8">
    <source>
        <dbReference type="ARBA" id="ARBA00023326"/>
    </source>
</evidence>
<keyword evidence="11" id="KW-1185">Reference proteome</keyword>
<evidence type="ECO:0000313" key="10">
    <source>
        <dbReference type="EMBL" id="KAH8489533.1"/>
    </source>
</evidence>
<evidence type="ECO:0000313" key="11">
    <source>
        <dbReference type="Proteomes" id="UP000807159"/>
    </source>
</evidence>
<keyword evidence="8" id="KW-0624">Polysaccharide degradation</keyword>
<dbReference type="InterPro" id="IPR001701">
    <property type="entry name" value="Glyco_hydro_9"/>
</dbReference>
<dbReference type="AlphaFoldDB" id="A0A8T2XAW5"/>
<comment type="similarity">
    <text evidence="2">Belongs to the glycosyl hydrolase 9 (cellulase E) family.</text>
</comment>
<keyword evidence="4" id="KW-0378">Hydrolase</keyword>
<dbReference type="EMBL" id="JACEGQ020000014">
    <property type="protein sequence ID" value="KAH8489533.1"/>
    <property type="molecule type" value="Genomic_DNA"/>
</dbReference>
<feature type="domain" description="Glycoside hydrolase family 9" evidence="9">
    <location>
        <begin position="45"/>
        <end position="309"/>
    </location>
</feature>
<evidence type="ECO:0000256" key="5">
    <source>
        <dbReference type="ARBA" id="ARBA00023001"/>
    </source>
</evidence>
<evidence type="ECO:0000256" key="7">
    <source>
        <dbReference type="ARBA" id="ARBA00023295"/>
    </source>
</evidence>
<dbReference type="InterPro" id="IPR012341">
    <property type="entry name" value="6hp_glycosidase-like_sf"/>
</dbReference>
<dbReference type="SUPFAM" id="SSF48208">
    <property type="entry name" value="Six-hairpin glycosidases"/>
    <property type="match status" value="1"/>
</dbReference>
<sequence>MAMEKKQQHQCYGAGPKPTFRFAKHWAVLLISIFPILNTGLALDYGDALKKSLLYFESQRSGRLPYNQRVTWRHHSGLTDGLEQGVDLVGGYYDAGDHVKFGLPMAFTVTMLSWTVIEFQHQIAVAGELEHAIEAIKWGTDYFIKAHTSPNVLWAEVGDGDTDHYCWQRPEDMTTSRQAYRIDENNPGSDLAGETAAAMAAASIVFKKTNPHYSHLLLHHAQQLFEFGDKYRGKYDENMGVVKSYYASVSGYKDELLWGALWLYKATDNEKYLEYVINNAHCFGGTGWAMEEFSWDVKYAGLQIMAAKVKRHPITLICFKFKSWVYWLFGQGIFSNLYRILLMSSFKDEKTTIYFKKSHFYFSFFPPPLTFR</sequence>
<reference evidence="10" key="1">
    <citation type="journal article" date="2021" name="J. Hered.">
        <title>Genome Assembly of Salicaceae Populus deltoides (Eastern Cottonwood) I-69 Based on Nanopore Sequencing and Hi-C Technologies.</title>
        <authorList>
            <person name="Bai S."/>
            <person name="Wu H."/>
            <person name="Zhang J."/>
            <person name="Pan Z."/>
            <person name="Zhao W."/>
            <person name="Li Z."/>
            <person name="Tong C."/>
        </authorList>
    </citation>
    <scope>NUCLEOTIDE SEQUENCE</scope>
    <source>
        <tissue evidence="10">Leaf</tissue>
    </source>
</reference>
<comment type="caution">
    <text evidence="10">The sequence shown here is derived from an EMBL/GenBank/DDBJ whole genome shotgun (WGS) entry which is preliminary data.</text>
</comment>